<evidence type="ECO:0000256" key="3">
    <source>
        <dbReference type="ARBA" id="ARBA00023242"/>
    </source>
</evidence>
<evidence type="ECO:0000256" key="2">
    <source>
        <dbReference type="ARBA" id="ARBA00023125"/>
    </source>
</evidence>
<reference evidence="6" key="1">
    <citation type="submission" date="2025-08" db="UniProtKB">
        <authorList>
            <consortium name="RefSeq"/>
        </authorList>
    </citation>
    <scope>IDENTIFICATION</scope>
    <source>
        <tissue evidence="6">Fruit stalk</tissue>
    </source>
</reference>
<dbReference type="GO" id="GO:0003700">
    <property type="term" value="F:DNA-binding transcription factor activity"/>
    <property type="evidence" value="ECO:0007669"/>
    <property type="project" value="TreeGrafter"/>
</dbReference>
<comment type="subcellular location">
    <subcellularLocation>
        <location evidence="1">Nucleus</location>
    </subcellularLocation>
</comment>
<evidence type="ECO:0000313" key="5">
    <source>
        <dbReference type="Proteomes" id="UP000515121"/>
    </source>
</evidence>
<dbReference type="KEGG" id="dzi:111274228"/>
<accession>A0A6P5WEV6</accession>
<dbReference type="PANTHER" id="PTHR31945:SF27">
    <property type="entry name" value="TRANSCRIPTION FACTOR BHLH35-LIKE PROTEIN"/>
    <property type="match status" value="1"/>
</dbReference>
<dbReference type="AlphaFoldDB" id="A0A6P5WEV6"/>
<keyword evidence="2" id="KW-0238">DNA-binding</keyword>
<evidence type="ECO:0000256" key="1">
    <source>
        <dbReference type="ARBA" id="ARBA00004123"/>
    </source>
</evidence>
<dbReference type="GO" id="GO:0005634">
    <property type="term" value="C:nucleus"/>
    <property type="evidence" value="ECO:0007669"/>
    <property type="project" value="UniProtKB-SubCell"/>
</dbReference>
<evidence type="ECO:0000313" key="6">
    <source>
        <dbReference type="RefSeq" id="XP_022714580.1"/>
    </source>
</evidence>
<dbReference type="OrthoDB" id="1057417at2759"/>
<keyword evidence="5" id="KW-1185">Reference proteome</keyword>
<protein>
    <submittedName>
        <fullName evidence="6">Uncharacterized protein LOC111274228</fullName>
    </submittedName>
</protein>
<dbReference type="Proteomes" id="UP000515121">
    <property type="component" value="Unplaced"/>
</dbReference>
<gene>
    <name evidence="6" type="primary">LOC111274228</name>
</gene>
<dbReference type="GO" id="GO:0043565">
    <property type="term" value="F:sequence-specific DNA binding"/>
    <property type="evidence" value="ECO:0007669"/>
    <property type="project" value="TreeGrafter"/>
</dbReference>
<dbReference type="InterPro" id="IPR054502">
    <property type="entry name" value="bHLH-TF_ACT-like_plant"/>
</dbReference>
<name>A0A6P5WEV6_DURZI</name>
<keyword evidence="3" id="KW-0539">Nucleus</keyword>
<dbReference type="Pfam" id="PF22754">
    <property type="entry name" value="bHLH-TF_ACT-like_plant"/>
    <property type="match status" value="1"/>
</dbReference>
<sequence length="186" mass="21242">MANKLQRRTTSRRKIHLLRTLTNSKSVKRSSTILNVLLHFYKLKIKLEEIQREYQNLMAIRNEYLTLLKHIQIPKEVKVEKIAEEYVVKVTCSKGGSKLVSILEAFDELGLNVVQARVSCNHIFAMEAIAVAQDQQSTDIKDITQAVLNAVEKQGGDQEMLARKNYQKVFRCRESNPGLLGESQIS</sequence>
<organism evidence="5 6">
    <name type="scientific">Durio zibethinus</name>
    <name type="common">Durian</name>
    <dbReference type="NCBI Taxonomy" id="66656"/>
    <lineage>
        <taxon>Eukaryota</taxon>
        <taxon>Viridiplantae</taxon>
        <taxon>Streptophyta</taxon>
        <taxon>Embryophyta</taxon>
        <taxon>Tracheophyta</taxon>
        <taxon>Spermatophyta</taxon>
        <taxon>Magnoliopsida</taxon>
        <taxon>eudicotyledons</taxon>
        <taxon>Gunneridae</taxon>
        <taxon>Pentapetalae</taxon>
        <taxon>rosids</taxon>
        <taxon>malvids</taxon>
        <taxon>Malvales</taxon>
        <taxon>Malvaceae</taxon>
        <taxon>Helicteroideae</taxon>
        <taxon>Durio</taxon>
    </lineage>
</organism>
<feature type="domain" description="Plant bHLH transcription factor ACT-like" evidence="4">
    <location>
        <begin position="76"/>
        <end position="151"/>
    </location>
</feature>
<proteinExistence type="predicted"/>
<dbReference type="InterPro" id="IPR051358">
    <property type="entry name" value="TF_AMS/ICE1/BHLH6-like"/>
</dbReference>
<dbReference type="RefSeq" id="XP_022714580.1">
    <property type="nucleotide sequence ID" value="XM_022858845.1"/>
</dbReference>
<dbReference type="GeneID" id="111274228"/>
<evidence type="ECO:0000259" key="4">
    <source>
        <dbReference type="Pfam" id="PF22754"/>
    </source>
</evidence>
<dbReference type="PANTHER" id="PTHR31945">
    <property type="entry name" value="TRANSCRIPTION FACTOR SCREAM2-RELATED"/>
    <property type="match status" value="1"/>
</dbReference>